<proteinExistence type="predicted"/>
<dbReference type="RefSeq" id="WP_147868434.1">
    <property type="nucleotide sequence ID" value="NZ_CP036264.1"/>
</dbReference>
<evidence type="ECO:0000313" key="6">
    <source>
        <dbReference type="EMBL" id="QEF98963.1"/>
    </source>
</evidence>
<accession>A0A5B9MDT4</accession>
<evidence type="ECO:0000256" key="2">
    <source>
        <dbReference type="ARBA" id="ARBA00022723"/>
    </source>
</evidence>
<dbReference type="SUPFAM" id="SSF46626">
    <property type="entry name" value="Cytochrome c"/>
    <property type="match status" value="1"/>
</dbReference>
<dbReference type="GO" id="GO:0046872">
    <property type="term" value="F:metal ion binding"/>
    <property type="evidence" value="ECO:0007669"/>
    <property type="project" value="UniProtKB-KW"/>
</dbReference>
<keyword evidence="3 4" id="KW-0408">Iron</keyword>
<feature type="domain" description="Cytochrome c" evidence="5">
    <location>
        <begin position="35"/>
        <end position="137"/>
    </location>
</feature>
<dbReference type="GO" id="GO:0020037">
    <property type="term" value="F:heme binding"/>
    <property type="evidence" value="ECO:0007669"/>
    <property type="project" value="InterPro"/>
</dbReference>
<dbReference type="Gene3D" id="1.10.760.10">
    <property type="entry name" value="Cytochrome c-like domain"/>
    <property type="match status" value="1"/>
</dbReference>
<dbReference type="GO" id="GO:0009055">
    <property type="term" value="F:electron transfer activity"/>
    <property type="evidence" value="ECO:0007669"/>
    <property type="project" value="InterPro"/>
</dbReference>
<keyword evidence="2 4" id="KW-0479">Metal-binding</keyword>
<keyword evidence="7" id="KW-1185">Reference proteome</keyword>
<evidence type="ECO:0000256" key="3">
    <source>
        <dbReference type="ARBA" id="ARBA00023004"/>
    </source>
</evidence>
<sequence length="151" mass="16527">MVNDVKKVLGVVLLSTVAGCTSDPKSGWGFTLPEGDAVRGKATFVELKCNACHTVAGVELDQTNPEEVATVALGGTKGYVVTYGELVTSIINPSHRFALGYISEEIKEGEVSKMRLYNDEMTVTQLSDLVTFLQEHYQVEIYVPTPFVPYY</sequence>
<evidence type="ECO:0000259" key="5">
    <source>
        <dbReference type="PROSITE" id="PS51007"/>
    </source>
</evidence>
<dbReference type="InterPro" id="IPR036909">
    <property type="entry name" value="Cyt_c-like_dom_sf"/>
</dbReference>
<dbReference type="EMBL" id="CP036264">
    <property type="protein sequence ID" value="QEF98963.1"/>
    <property type="molecule type" value="Genomic_DNA"/>
</dbReference>
<dbReference type="InterPro" id="IPR009056">
    <property type="entry name" value="Cyt_c-like_dom"/>
</dbReference>
<dbReference type="KEGG" id="smam:Mal15_30210"/>
<keyword evidence="1 4" id="KW-0349">Heme</keyword>
<name>A0A5B9MDT4_9BACT</name>
<dbReference type="PROSITE" id="PS51007">
    <property type="entry name" value="CYTC"/>
    <property type="match status" value="1"/>
</dbReference>
<organism evidence="6 7">
    <name type="scientific">Stieleria maiorica</name>
    <dbReference type="NCBI Taxonomy" id="2795974"/>
    <lineage>
        <taxon>Bacteria</taxon>
        <taxon>Pseudomonadati</taxon>
        <taxon>Planctomycetota</taxon>
        <taxon>Planctomycetia</taxon>
        <taxon>Pirellulales</taxon>
        <taxon>Pirellulaceae</taxon>
        <taxon>Stieleria</taxon>
    </lineage>
</organism>
<dbReference type="Proteomes" id="UP000321353">
    <property type="component" value="Chromosome"/>
</dbReference>
<evidence type="ECO:0000256" key="4">
    <source>
        <dbReference type="PROSITE-ProRule" id="PRU00433"/>
    </source>
</evidence>
<evidence type="ECO:0000313" key="7">
    <source>
        <dbReference type="Proteomes" id="UP000321353"/>
    </source>
</evidence>
<evidence type="ECO:0000256" key="1">
    <source>
        <dbReference type="ARBA" id="ARBA00022617"/>
    </source>
</evidence>
<reference evidence="6 7" key="1">
    <citation type="submission" date="2019-02" db="EMBL/GenBank/DDBJ databases">
        <title>Planctomycetal bacteria perform biofilm scaping via a novel small molecule.</title>
        <authorList>
            <person name="Jeske O."/>
            <person name="Boedeker C."/>
            <person name="Wiegand S."/>
            <person name="Breitling P."/>
            <person name="Kallscheuer N."/>
            <person name="Jogler M."/>
            <person name="Rohde M."/>
            <person name="Petersen J."/>
            <person name="Medema M.H."/>
            <person name="Surup F."/>
            <person name="Jogler C."/>
        </authorList>
    </citation>
    <scope>NUCLEOTIDE SEQUENCE [LARGE SCALE GENOMIC DNA]</scope>
    <source>
        <strain evidence="6 7">Mal15</strain>
    </source>
</reference>
<protein>
    <recommendedName>
        <fullName evidence="5">Cytochrome c domain-containing protein</fullName>
    </recommendedName>
</protein>
<dbReference type="PROSITE" id="PS51257">
    <property type="entry name" value="PROKAR_LIPOPROTEIN"/>
    <property type="match status" value="1"/>
</dbReference>
<gene>
    <name evidence="6" type="ORF">Mal15_30210</name>
</gene>
<dbReference type="AlphaFoldDB" id="A0A5B9MDT4"/>